<name>A0A0U5GI80_ASPCI</name>
<comment type="function">
    <text evidence="5">Catalyzes the reversible conversion of alpha-D-glucosamine 6-phosphate (GlcN-6P) into beta-D-fructose 6-phosphate (Fru-6P) and ammonium ion, a regulatory reaction step in de novo uridine diphosphate-N-acetyl-alpha-D-glucosamine (UDP-GlcNAc) biosynthesis via hexosamine pathway.</text>
</comment>
<dbReference type="FunFam" id="3.40.50.1360:FF:000002">
    <property type="entry name" value="Glucosamine-6-phosphate deaminase"/>
    <property type="match status" value="1"/>
</dbReference>
<gene>
    <name evidence="8" type="ORF">ASPCAL14542</name>
</gene>
<organism evidence="8 9">
    <name type="scientific">Aspergillus calidoustus</name>
    <dbReference type="NCBI Taxonomy" id="454130"/>
    <lineage>
        <taxon>Eukaryota</taxon>
        <taxon>Fungi</taxon>
        <taxon>Dikarya</taxon>
        <taxon>Ascomycota</taxon>
        <taxon>Pezizomycotina</taxon>
        <taxon>Eurotiomycetes</taxon>
        <taxon>Eurotiomycetidae</taxon>
        <taxon>Eurotiales</taxon>
        <taxon>Aspergillaceae</taxon>
        <taxon>Aspergillus</taxon>
        <taxon>Aspergillus subgen. Nidulantes</taxon>
    </lineage>
</organism>
<dbReference type="GO" id="GO:0006046">
    <property type="term" value="P:N-acetylglucosamine catabolic process"/>
    <property type="evidence" value="ECO:0007669"/>
    <property type="project" value="TreeGrafter"/>
</dbReference>
<accession>A0A0U5GI80</accession>
<dbReference type="GO" id="GO:0004342">
    <property type="term" value="F:glucosamine-6-phosphate deaminase activity"/>
    <property type="evidence" value="ECO:0007669"/>
    <property type="project" value="UniProtKB-UniRule"/>
</dbReference>
<protein>
    <recommendedName>
        <fullName evidence="6">Glucosamine-6-phosphate isomerase</fullName>
        <ecNumber evidence="6">3.5.99.6</ecNumber>
    </recommendedName>
    <alternativeName>
        <fullName evidence="6">Glucosamine-6-phosphate isomerase</fullName>
    </alternativeName>
</protein>
<dbReference type="SUPFAM" id="SSF100950">
    <property type="entry name" value="NagB/RpiA/CoA transferase-like"/>
    <property type="match status" value="1"/>
</dbReference>
<dbReference type="Proteomes" id="UP000054771">
    <property type="component" value="Unassembled WGS sequence"/>
</dbReference>
<dbReference type="PROSITE" id="PS01161">
    <property type="entry name" value="GLC_GALNAC_ISOMERASE"/>
    <property type="match status" value="1"/>
</dbReference>
<dbReference type="EMBL" id="CDMC01000026">
    <property type="protein sequence ID" value="CEL11440.1"/>
    <property type="molecule type" value="Genomic_DNA"/>
</dbReference>
<evidence type="ECO:0000256" key="1">
    <source>
        <dbReference type="ARBA" id="ARBA00000644"/>
    </source>
</evidence>
<dbReference type="Pfam" id="PF01182">
    <property type="entry name" value="Glucosamine_iso"/>
    <property type="match status" value="1"/>
</dbReference>
<dbReference type="GO" id="GO:0042802">
    <property type="term" value="F:identical protein binding"/>
    <property type="evidence" value="ECO:0007669"/>
    <property type="project" value="TreeGrafter"/>
</dbReference>
<dbReference type="Gene3D" id="3.40.50.1360">
    <property type="match status" value="1"/>
</dbReference>
<evidence type="ECO:0000256" key="2">
    <source>
        <dbReference type="ARBA" id="ARBA00005526"/>
    </source>
</evidence>
<dbReference type="InterPro" id="IPR037171">
    <property type="entry name" value="NagB/RpiA_transferase-like"/>
</dbReference>
<dbReference type="NCBIfam" id="TIGR00502">
    <property type="entry name" value="nagB"/>
    <property type="match status" value="1"/>
</dbReference>
<keyword evidence="9" id="KW-1185">Reference proteome</keyword>
<evidence type="ECO:0000313" key="8">
    <source>
        <dbReference type="EMBL" id="CEL11440.1"/>
    </source>
</evidence>
<dbReference type="OMA" id="SIIGPHN"/>
<dbReference type="GO" id="GO:0005829">
    <property type="term" value="C:cytosol"/>
    <property type="evidence" value="ECO:0007669"/>
    <property type="project" value="UniProtKB-ARBA"/>
</dbReference>
<reference evidence="9" key="1">
    <citation type="journal article" date="2016" name="Genome Announc.">
        <title>Draft genome sequences of fungus Aspergillus calidoustus.</title>
        <authorList>
            <person name="Horn F."/>
            <person name="Linde J."/>
            <person name="Mattern D.J."/>
            <person name="Walther G."/>
            <person name="Guthke R."/>
            <person name="Scherlach K."/>
            <person name="Martin K."/>
            <person name="Brakhage A.A."/>
            <person name="Petzke L."/>
            <person name="Valiante V."/>
        </authorList>
    </citation>
    <scope>NUCLEOTIDE SEQUENCE [LARGE SCALE GENOMIC DNA]</scope>
    <source>
        <strain evidence="9">SF006504</strain>
    </source>
</reference>
<dbReference type="HAMAP" id="MF_01241">
    <property type="entry name" value="GlcN6P_deamin"/>
    <property type="match status" value="1"/>
</dbReference>
<feature type="domain" description="Glucosamine/galactosamine-6-phosphate isomerase" evidence="7">
    <location>
        <begin position="8"/>
        <end position="223"/>
    </location>
</feature>
<dbReference type="InterPro" id="IPR004547">
    <property type="entry name" value="Glucosamine6P_isomerase"/>
</dbReference>
<sequence length="341" mass="37779">MRLLIRQDDEQVCRVASEYIAHRIRQFSPTPGKPFVLGLPTGSTPLLVYRNLVHMHKQGILSFQNVVTFNMDEYVGLPPHHEQSYHRFMFDNFFNHIDIRPENIHIPNGNAPDLDAECRAYEQAIIQAGGIELFLGGMGSDGHMAFNEPGSSLQSRTRIKALTTETINANARFFDGDAGKVPRSALTVGVQTVMDAREVLILVTGAHKSLALMKCVEEGVNHMWTLSCLQLHRYATLIVDEEATLDLKVKTVKYFKSIDSDMVPNAASKSKSSPEEDKEADRVILIPTSGADVLPVTPELVPATQDTFLGASKLGFTSPEAQQRARTPDSILDSMGSRIIY</sequence>
<comment type="catalytic activity">
    <reaction evidence="1 6">
        <text>alpha-D-glucosamine 6-phosphate + H2O = beta-D-fructose 6-phosphate + NH4(+)</text>
        <dbReference type="Rhea" id="RHEA:12172"/>
        <dbReference type="ChEBI" id="CHEBI:15377"/>
        <dbReference type="ChEBI" id="CHEBI:28938"/>
        <dbReference type="ChEBI" id="CHEBI:57634"/>
        <dbReference type="ChEBI" id="CHEBI:75989"/>
        <dbReference type="EC" id="3.5.99.6"/>
    </reaction>
</comment>
<dbReference type="OrthoDB" id="7663298at2759"/>
<evidence type="ECO:0000256" key="3">
    <source>
        <dbReference type="ARBA" id="ARBA00022801"/>
    </source>
</evidence>
<proteinExistence type="inferred from homology"/>
<evidence type="ECO:0000259" key="7">
    <source>
        <dbReference type="Pfam" id="PF01182"/>
    </source>
</evidence>
<dbReference type="GO" id="GO:0019262">
    <property type="term" value="P:N-acetylneuraminate catabolic process"/>
    <property type="evidence" value="ECO:0007669"/>
    <property type="project" value="TreeGrafter"/>
</dbReference>
<dbReference type="AlphaFoldDB" id="A0A0U5GI80"/>
<dbReference type="EC" id="3.5.99.6" evidence="6"/>
<evidence type="ECO:0000313" key="9">
    <source>
        <dbReference type="Proteomes" id="UP000054771"/>
    </source>
</evidence>
<evidence type="ECO:0000256" key="4">
    <source>
        <dbReference type="ARBA" id="ARBA00023277"/>
    </source>
</evidence>
<evidence type="ECO:0000256" key="6">
    <source>
        <dbReference type="RuleBase" id="RU361197"/>
    </source>
</evidence>
<dbReference type="GO" id="GO:0005975">
    <property type="term" value="P:carbohydrate metabolic process"/>
    <property type="evidence" value="ECO:0007669"/>
    <property type="project" value="InterPro"/>
</dbReference>
<dbReference type="GO" id="GO:0006043">
    <property type="term" value="P:glucosamine catabolic process"/>
    <property type="evidence" value="ECO:0007669"/>
    <property type="project" value="TreeGrafter"/>
</dbReference>
<dbReference type="InterPro" id="IPR018321">
    <property type="entry name" value="Glucosamine6P_isomerase_CS"/>
</dbReference>
<dbReference type="PANTHER" id="PTHR11280:SF5">
    <property type="entry name" value="GLUCOSAMINE-6-PHOSPHATE ISOMERASE"/>
    <property type="match status" value="1"/>
</dbReference>
<keyword evidence="3 6" id="KW-0378">Hydrolase</keyword>
<dbReference type="STRING" id="454130.A0A0U5GI80"/>
<evidence type="ECO:0000256" key="5">
    <source>
        <dbReference type="ARBA" id="ARBA00049961"/>
    </source>
</evidence>
<comment type="similarity">
    <text evidence="2 6">Belongs to the glucosamine/galactosamine-6-phosphate isomerase family.</text>
</comment>
<dbReference type="PANTHER" id="PTHR11280">
    <property type="entry name" value="GLUCOSAMINE-6-PHOSPHATE ISOMERASE"/>
    <property type="match status" value="1"/>
</dbReference>
<dbReference type="CDD" id="cd01399">
    <property type="entry name" value="GlcN6P_deaminase"/>
    <property type="match status" value="1"/>
</dbReference>
<keyword evidence="4 6" id="KW-0119">Carbohydrate metabolism</keyword>
<dbReference type="InterPro" id="IPR006148">
    <property type="entry name" value="Glc/Gal-6P_isomerase"/>
</dbReference>